<dbReference type="Proteomes" id="UP000240357">
    <property type="component" value="Unassembled WGS sequence"/>
</dbReference>
<keyword evidence="2" id="KW-0378">Hydrolase</keyword>
<gene>
    <name evidence="5" type="ORF">AHMF7605_10970</name>
</gene>
<evidence type="ECO:0000313" key="6">
    <source>
        <dbReference type="Proteomes" id="UP000240357"/>
    </source>
</evidence>
<dbReference type="Gene3D" id="3.40.800.10">
    <property type="entry name" value="Ureohydrolase domain"/>
    <property type="match status" value="1"/>
</dbReference>
<keyword evidence="3" id="KW-0464">Manganese</keyword>
<dbReference type="GO" id="GO:0005737">
    <property type="term" value="C:cytoplasm"/>
    <property type="evidence" value="ECO:0007669"/>
    <property type="project" value="TreeGrafter"/>
</dbReference>
<evidence type="ECO:0000256" key="4">
    <source>
        <dbReference type="PROSITE-ProRule" id="PRU00742"/>
    </source>
</evidence>
<evidence type="ECO:0000256" key="3">
    <source>
        <dbReference type="ARBA" id="ARBA00023211"/>
    </source>
</evidence>
<protein>
    <submittedName>
        <fullName evidence="5">Arginase</fullName>
    </submittedName>
</protein>
<organism evidence="5 6">
    <name type="scientific">Adhaeribacter arboris</name>
    <dbReference type="NCBI Taxonomy" id="2072846"/>
    <lineage>
        <taxon>Bacteria</taxon>
        <taxon>Pseudomonadati</taxon>
        <taxon>Bacteroidota</taxon>
        <taxon>Cytophagia</taxon>
        <taxon>Cytophagales</taxon>
        <taxon>Hymenobacteraceae</taxon>
        <taxon>Adhaeribacter</taxon>
    </lineage>
</organism>
<dbReference type="Pfam" id="PF00491">
    <property type="entry name" value="Arginase"/>
    <property type="match status" value="1"/>
</dbReference>
<dbReference type="RefSeq" id="WP_106929229.1">
    <property type="nucleotide sequence ID" value="NZ_PYFT01000001.1"/>
</dbReference>
<name>A0A2T2YES1_9BACT</name>
<dbReference type="InterPro" id="IPR006035">
    <property type="entry name" value="Ureohydrolase"/>
</dbReference>
<accession>A0A2T2YES1</accession>
<keyword evidence="6" id="KW-1185">Reference proteome</keyword>
<dbReference type="EMBL" id="PYFT01000001">
    <property type="protein sequence ID" value="PSR54004.1"/>
    <property type="molecule type" value="Genomic_DNA"/>
</dbReference>
<sequence length="306" mass="33638">MTDIIIVEFPSNLGLKAPAPGKEPGVKKLPEWLRQHRFHELLAADEVLTLEAPLYSPDRDPETAVLNAEALVGYAQEQSGLLQKVLTKQKFPVVLGGDCSILLGTALALKQTGNYAIFYLDGHTDFMEPHLSATGGVGGMAAAMVAGYGPPKLTNINDLGPYFKEEYVWCVGNREYDEEYEKAIQDSQAHYLSLNALRARGINTSINSFLKMIETQELDGFWLHLDVDVLEDEVMPAVDSRTPGGLTYEELNSILAALMASPKATGLEITILDPDLDPTGHYTARFVSEFTQSFTQARKVYSPNTL</sequence>
<dbReference type="OrthoDB" id="9789727at2"/>
<keyword evidence="1" id="KW-0479">Metal-binding</keyword>
<dbReference type="CDD" id="cd09999">
    <property type="entry name" value="Arginase-like_1"/>
    <property type="match status" value="1"/>
</dbReference>
<evidence type="ECO:0000256" key="1">
    <source>
        <dbReference type="ARBA" id="ARBA00022723"/>
    </source>
</evidence>
<dbReference type="PRINTS" id="PR00116">
    <property type="entry name" value="ARGINASE"/>
</dbReference>
<dbReference type="PROSITE" id="PS51409">
    <property type="entry name" value="ARGINASE_2"/>
    <property type="match status" value="1"/>
</dbReference>
<dbReference type="GO" id="GO:0004053">
    <property type="term" value="F:arginase activity"/>
    <property type="evidence" value="ECO:0007669"/>
    <property type="project" value="TreeGrafter"/>
</dbReference>
<dbReference type="PANTHER" id="PTHR43782">
    <property type="entry name" value="ARGINASE"/>
    <property type="match status" value="1"/>
</dbReference>
<reference evidence="5 6" key="1">
    <citation type="submission" date="2018-03" db="EMBL/GenBank/DDBJ databases">
        <title>Adhaeribacter sp. HMF7605 Genome sequencing and assembly.</title>
        <authorList>
            <person name="Kang H."/>
            <person name="Kang J."/>
            <person name="Cha I."/>
            <person name="Kim H."/>
            <person name="Joh K."/>
        </authorList>
    </citation>
    <scope>NUCLEOTIDE SEQUENCE [LARGE SCALE GENOMIC DNA]</scope>
    <source>
        <strain evidence="5 6">HMF7605</strain>
    </source>
</reference>
<dbReference type="GO" id="GO:0030145">
    <property type="term" value="F:manganese ion binding"/>
    <property type="evidence" value="ECO:0007669"/>
    <property type="project" value="TreeGrafter"/>
</dbReference>
<dbReference type="PANTHER" id="PTHR43782:SF3">
    <property type="entry name" value="ARGINASE"/>
    <property type="match status" value="1"/>
</dbReference>
<proteinExistence type="inferred from homology"/>
<evidence type="ECO:0000313" key="5">
    <source>
        <dbReference type="EMBL" id="PSR54004.1"/>
    </source>
</evidence>
<dbReference type="SUPFAM" id="SSF52768">
    <property type="entry name" value="Arginase/deacetylase"/>
    <property type="match status" value="1"/>
</dbReference>
<dbReference type="AlphaFoldDB" id="A0A2T2YES1"/>
<dbReference type="InterPro" id="IPR023696">
    <property type="entry name" value="Ureohydrolase_dom_sf"/>
</dbReference>
<evidence type="ECO:0000256" key="2">
    <source>
        <dbReference type="ARBA" id="ARBA00022801"/>
    </source>
</evidence>
<comment type="caution">
    <text evidence="5">The sequence shown here is derived from an EMBL/GenBank/DDBJ whole genome shotgun (WGS) entry which is preliminary data.</text>
</comment>
<comment type="similarity">
    <text evidence="4">Belongs to the arginase family.</text>
</comment>